<dbReference type="EMBL" id="CP006939">
    <property type="protein sequence ID" value="AHC16438.1"/>
    <property type="molecule type" value="Genomic_DNA"/>
</dbReference>
<name>V5WL10_9SPIO</name>
<dbReference type="AlphaFoldDB" id="V5WL10"/>
<organism evidence="2 3">
    <name type="scientific">Salinispira pacifica</name>
    <dbReference type="NCBI Taxonomy" id="1307761"/>
    <lineage>
        <taxon>Bacteria</taxon>
        <taxon>Pseudomonadati</taxon>
        <taxon>Spirochaetota</taxon>
        <taxon>Spirochaetia</taxon>
        <taxon>Spirochaetales</taxon>
        <taxon>Spirochaetaceae</taxon>
        <taxon>Salinispira</taxon>
    </lineage>
</organism>
<evidence type="ECO:0000313" key="3">
    <source>
        <dbReference type="Proteomes" id="UP000018680"/>
    </source>
</evidence>
<evidence type="ECO:0000313" key="2">
    <source>
        <dbReference type="EMBL" id="AHC16438.1"/>
    </source>
</evidence>
<feature type="compositionally biased region" description="Basic and acidic residues" evidence="1">
    <location>
        <begin position="72"/>
        <end position="84"/>
    </location>
</feature>
<feature type="region of interest" description="Disordered" evidence="1">
    <location>
        <begin position="61"/>
        <end position="84"/>
    </location>
</feature>
<gene>
    <name evidence="2" type="ORF">L21SP2_3096</name>
</gene>
<proteinExistence type="predicted"/>
<protein>
    <submittedName>
        <fullName evidence="2">Uncharacterized protein</fullName>
    </submittedName>
</protein>
<dbReference type="KEGG" id="slr:L21SP2_3096"/>
<dbReference type="HOGENOM" id="CLU_2525614_0_0_12"/>
<dbReference type="RefSeq" id="WP_024269334.1">
    <property type="nucleotide sequence ID" value="NC_023035.1"/>
</dbReference>
<reference evidence="2 3" key="1">
    <citation type="journal article" date="2015" name="Stand. Genomic Sci.">
        <title>Complete genome sequence and description of Salinispira pacifica gen. nov., sp. nov., a novel spirochaete isolated form a hypersaline microbial mat.</title>
        <authorList>
            <person name="Ben Hania W."/>
            <person name="Joseph M."/>
            <person name="Schumann P."/>
            <person name="Bunk B."/>
            <person name="Fiebig A."/>
            <person name="Sproer C."/>
            <person name="Klenk H.P."/>
            <person name="Fardeau M.L."/>
            <person name="Spring S."/>
        </authorList>
    </citation>
    <scope>NUCLEOTIDE SEQUENCE [LARGE SCALE GENOMIC DNA]</scope>
    <source>
        <strain evidence="2 3">L21-RPul-D2</strain>
    </source>
</reference>
<accession>V5WL10</accession>
<dbReference type="Proteomes" id="UP000018680">
    <property type="component" value="Chromosome"/>
</dbReference>
<sequence>MLELNLPAHAGYEDMITRADASGLQISVIRDATLEGPILRDEVVFVRGRGEIYRELDRLSNIETGEPGSGPEDLREETTLLDRN</sequence>
<evidence type="ECO:0000256" key="1">
    <source>
        <dbReference type="SAM" id="MobiDB-lite"/>
    </source>
</evidence>
<keyword evidence="3" id="KW-1185">Reference proteome</keyword>